<dbReference type="AlphaFoldDB" id="A0A021VQY3"/>
<dbReference type="GO" id="GO:0005524">
    <property type="term" value="F:ATP binding"/>
    <property type="evidence" value="ECO:0007669"/>
    <property type="project" value="UniProtKB-KW"/>
</dbReference>
<dbReference type="InterPro" id="IPR017945">
    <property type="entry name" value="DHBP_synth_RibB-like_a/b_dom"/>
</dbReference>
<feature type="domain" description="YrdC-like" evidence="13">
    <location>
        <begin position="10"/>
        <end position="194"/>
    </location>
</feature>
<dbReference type="GO" id="GO:0008033">
    <property type="term" value="P:tRNA processing"/>
    <property type="evidence" value="ECO:0007669"/>
    <property type="project" value="UniProtKB-KW"/>
</dbReference>
<comment type="catalytic activity">
    <reaction evidence="11">
        <text>L-threonine + hydrogencarbonate + ATP = L-threonylcarbamoyladenylate + diphosphate + H2O</text>
        <dbReference type="Rhea" id="RHEA:36407"/>
        <dbReference type="ChEBI" id="CHEBI:15377"/>
        <dbReference type="ChEBI" id="CHEBI:17544"/>
        <dbReference type="ChEBI" id="CHEBI:30616"/>
        <dbReference type="ChEBI" id="CHEBI:33019"/>
        <dbReference type="ChEBI" id="CHEBI:57926"/>
        <dbReference type="ChEBI" id="CHEBI:73682"/>
        <dbReference type="EC" id="2.7.7.87"/>
    </reaction>
</comment>
<keyword evidence="9" id="KW-0067">ATP-binding</keyword>
<organism evidence="14 15">
    <name type="scientific">Actinotalea ferrariae CF5-4</name>
    <dbReference type="NCBI Taxonomy" id="948458"/>
    <lineage>
        <taxon>Bacteria</taxon>
        <taxon>Bacillati</taxon>
        <taxon>Actinomycetota</taxon>
        <taxon>Actinomycetes</taxon>
        <taxon>Micrococcales</taxon>
        <taxon>Cellulomonadaceae</taxon>
        <taxon>Actinotalea</taxon>
    </lineage>
</organism>
<dbReference type="SUPFAM" id="SSF55821">
    <property type="entry name" value="YrdC/RibB"/>
    <property type="match status" value="1"/>
</dbReference>
<evidence type="ECO:0000256" key="8">
    <source>
        <dbReference type="ARBA" id="ARBA00022741"/>
    </source>
</evidence>
<comment type="similarity">
    <text evidence="2">Belongs to the SUA5 family.</text>
</comment>
<keyword evidence="6" id="KW-0819">tRNA processing</keyword>
<reference evidence="14 15" key="1">
    <citation type="submission" date="2014-01" db="EMBL/GenBank/DDBJ databases">
        <title>Actinotalea ferrariae CF5-4.</title>
        <authorList>
            <person name="Chen F."/>
            <person name="Li Y."/>
            <person name="Wang G."/>
        </authorList>
    </citation>
    <scope>NUCLEOTIDE SEQUENCE [LARGE SCALE GENOMIC DNA]</scope>
    <source>
        <strain evidence="14 15">CF5-4</strain>
    </source>
</reference>
<evidence type="ECO:0000256" key="11">
    <source>
        <dbReference type="ARBA" id="ARBA00048366"/>
    </source>
</evidence>
<dbReference type="GO" id="GO:0061710">
    <property type="term" value="F:L-threonylcarbamoyladenylate synthase"/>
    <property type="evidence" value="ECO:0007669"/>
    <property type="project" value="UniProtKB-EC"/>
</dbReference>
<dbReference type="PANTHER" id="PTHR17490:SF16">
    <property type="entry name" value="THREONYLCARBAMOYL-AMP SYNTHASE"/>
    <property type="match status" value="1"/>
</dbReference>
<evidence type="ECO:0000256" key="4">
    <source>
        <dbReference type="ARBA" id="ARBA00022490"/>
    </source>
</evidence>
<dbReference type="OrthoDB" id="9814580at2"/>
<dbReference type="Pfam" id="PF01300">
    <property type="entry name" value="Sua5_yciO_yrdC"/>
    <property type="match status" value="1"/>
</dbReference>
<name>A0A021VQY3_9CELL</name>
<dbReference type="EMBL" id="AXCW01000086">
    <property type="protein sequence ID" value="EYR63556.1"/>
    <property type="molecule type" value="Genomic_DNA"/>
</dbReference>
<dbReference type="Proteomes" id="UP000019753">
    <property type="component" value="Unassembled WGS sequence"/>
</dbReference>
<evidence type="ECO:0000256" key="9">
    <source>
        <dbReference type="ARBA" id="ARBA00022840"/>
    </source>
</evidence>
<dbReference type="PROSITE" id="PS51163">
    <property type="entry name" value="YRDC"/>
    <property type="match status" value="1"/>
</dbReference>
<dbReference type="GO" id="GO:0003725">
    <property type="term" value="F:double-stranded RNA binding"/>
    <property type="evidence" value="ECO:0007669"/>
    <property type="project" value="InterPro"/>
</dbReference>
<dbReference type="InterPro" id="IPR050156">
    <property type="entry name" value="TC-AMP_synthase_SUA5"/>
</dbReference>
<comment type="subcellular location">
    <subcellularLocation>
        <location evidence="1">Cytoplasm</location>
    </subcellularLocation>
</comment>
<dbReference type="RefSeq" id="WP_052022753.1">
    <property type="nucleotide sequence ID" value="NZ_AXCW01000086.1"/>
</dbReference>
<evidence type="ECO:0000256" key="10">
    <source>
        <dbReference type="ARBA" id="ARBA00029774"/>
    </source>
</evidence>
<comment type="caution">
    <text evidence="14">The sequence shown here is derived from an EMBL/GenBank/DDBJ whole genome shotgun (WGS) entry which is preliminary data.</text>
</comment>
<dbReference type="Gene3D" id="3.90.870.10">
    <property type="entry name" value="DHBP synthase"/>
    <property type="match status" value="1"/>
</dbReference>
<feature type="compositionally biased region" description="Low complexity" evidence="12">
    <location>
        <begin position="211"/>
        <end position="259"/>
    </location>
</feature>
<dbReference type="GO" id="GO:0006450">
    <property type="term" value="P:regulation of translational fidelity"/>
    <property type="evidence" value="ECO:0007669"/>
    <property type="project" value="TreeGrafter"/>
</dbReference>
<evidence type="ECO:0000256" key="5">
    <source>
        <dbReference type="ARBA" id="ARBA00022679"/>
    </source>
</evidence>
<evidence type="ECO:0000313" key="15">
    <source>
        <dbReference type="Proteomes" id="UP000019753"/>
    </source>
</evidence>
<protein>
    <recommendedName>
        <fullName evidence="10">L-threonylcarbamoyladenylate synthase</fullName>
        <ecNumber evidence="3">2.7.7.87</ecNumber>
    </recommendedName>
    <alternativeName>
        <fullName evidence="10">L-threonylcarbamoyladenylate synthase</fullName>
    </alternativeName>
</protein>
<dbReference type="NCBIfam" id="TIGR00057">
    <property type="entry name" value="L-threonylcarbamoyladenylate synthase"/>
    <property type="match status" value="1"/>
</dbReference>
<evidence type="ECO:0000256" key="3">
    <source>
        <dbReference type="ARBA" id="ARBA00012584"/>
    </source>
</evidence>
<evidence type="ECO:0000256" key="7">
    <source>
        <dbReference type="ARBA" id="ARBA00022695"/>
    </source>
</evidence>
<dbReference type="EC" id="2.7.7.87" evidence="3"/>
<dbReference type="GO" id="GO:0000049">
    <property type="term" value="F:tRNA binding"/>
    <property type="evidence" value="ECO:0007669"/>
    <property type="project" value="TreeGrafter"/>
</dbReference>
<dbReference type="GO" id="GO:0005737">
    <property type="term" value="C:cytoplasm"/>
    <property type="evidence" value="ECO:0007669"/>
    <property type="project" value="UniProtKB-SubCell"/>
</dbReference>
<feature type="region of interest" description="Disordered" evidence="12">
    <location>
        <begin position="209"/>
        <end position="259"/>
    </location>
</feature>
<evidence type="ECO:0000259" key="13">
    <source>
        <dbReference type="PROSITE" id="PS51163"/>
    </source>
</evidence>
<evidence type="ECO:0000313" key="14">
    <source>
        <dbReference type="EMBL" id="EYR63556.1"/>
    </source>
</evidence>
<evidence type="ECO:0000256" key="12">
    <source>
        <dbReference type="SAM" id="MobiDB-lite"/>
    </source>
</evidence>
<proteinExistence type="inferred from homology"/>
<evidence type="ECO:0000256" key="6">
    <source>
        <dbReference type="ARBA" id="ARBA00022694"/>
    </source>
</evidence>
<keyword evidence="5" id="KW-0808">Transferase</keyword>
<sequence>MDCQDPASWGPGLDEAVNVLSRGGLVVVPTDTVYGLAAEAFTPAAVAALAQTTGRAAGTPPAVLVPDRRTVDGLCADVSEPARALLEAFWPGALTVVLHAQPSLAWDLGDDGGTVAVRMPDHPAALTLLRRTGPLAVTGAHRAGGEPARRLADVLPDVGPAQLALDAGELPPAERSTVVDATGPVPRLLRVGALGLASLREVTDVLDLDGSSGEARPAAEPSSATEPAAPSSATEPAAPSSATEPAAPSSATEPAEPLP</sequence>
<accession>A0A021VQY3</accession>
<keyword evidence="4" id="KW-0963">Cytoplasm</keyword>
<gene>
    <name evidence="14" type="ORF">N866_19955</name>
</gene>
<keyword evidence="15" id="KW-1185">Reference proteome</keyword>
<keyword evidence="7" id="KW-0548">Nucleotidyltransferase</keyword>
<keyword evidence="8" id="KW-0547">Nucleotide-binding</keyword>
<dbReference type="PANTHER" id="PTHR17490">
    <property type="entry name" value="SUA5"/>
    <property type="match status" value="1"/>
</dbReference>
<dbReference type="InterPro" id="IPR006070">
    <property type="entry name" value="Sua5-like_dom"/>
</dbReference>
<evidence type="ECO:0000256" key="1">
    <source>
        <dbReference type="ARBA" id="ARBA00004496"/>
    </source>
</evidence>
<evidence type="ECO:0000256" key="2">
    <source>
        <dbReference type="ARBA" id="ARBA00007663"/>
    </source>
</evidence>